<evidence type="ECO:0000256" key="4">
    <source>
        <dbReference type="ARBA" id="ARBA00022692"/>
    </source>
</evidence>
<dbReference type="Pfam" id="PF00528">
    <property type="entry name" value="BPD_transp_1"/>
    <property type="match status" value="1"/>
</dbReference>
<feature type="transmembrane region" description="Helical" evidence="7">
    <location>
        <begin position="126"/>
        <end position="147"/>
    </location>
</feature>
<evidence type="ECO:0000256" key="1">
    <source>
        <dbReference type="ARBA" id="ARBA00004651"/>
    </source>
</evidence>
<evidence type="ECO:0000313" key="9">
    <source>
        <dbReference type="EMBL" id="BCP67072.1"/>
    </source>
</evidence>
<keyword evidence="2 7" id="KW-0813">Transport</keyword>
<accession>A0A7R7YJ46</accession>
<feature type="transmembrane region" description="Helical" evidence="7">
    <location>
        <begin position="168"/>
        <end position="191"/>
    </location>
</feature>
<comment type="subcellular location">
    <subcellularLocation>
        <location evidence="1 7">Cell membrane</location>
        <topology evidence="1 7">Multi-pass membrane protein</topology>
    </subcellularLocation>
</comment>
<reference evidence="10" key="1">
    <citation type="submission" date="2021-01" db="EMBL/GenBank/DDBJ databases">
        <title>Complete Genome Sequence of Thermus thermophilus Strain HB5018, Isolated from Mine Onsen Hot Spring.</title>
        <authorList>
            <person name="Miyazaki K."/>
            <person name="Moriya T."/>
            <person name="Nemoto N."/>
            <person name="Oshima T."/>
            <person name="Yura K."/>
            <person name="Bessho Y."/>
        </authorList>
    </citation>
    <scope>NUCLEOTIDE SEQUENCE [LARGE SCALE GENOMIC DNA]</scope>
    <source>
        <strain evidence="10">HB5018</strain>
    </source>
</reference>
<dbReference type="EMBL" id="AP024270">
    <property type="protein sequence ID" value="BCP67072.1"/>
    <property type="molecule type" value="Genomic_DNA"/>
</dbReference>
<comment type="similarity">
    <text evidence="7">Belongs to the binding-protein-dependent transport system permease family.</text>
</comment>
<dbReference type="GeneID" id="3168031"/>
<organism evidence="9 10">
    <name type="scientific">Thermus thermophilus</name>
    <dbReference type="NCBI Taxonomy" id="274"/>
    <lineage>
        <taxon>Bacteria</taxon>
        <taxon>Thermotogati</taxon>
        <taxon>Deinococcota</taxon>
        <taxon>Deinococci</taxon>
        <taxon>Thermales</taxon>
        <taxon>Thermaceae</taxon>
        <taxon>Thermus</taxon>
    </lineage>
</organism>
<dbReference type="InterPro" id="IPR035906">
    <property type="entry name" value="MetI-like_sf"/>
</dbReference>
<dbReference type="PANTHER" id="PTHR43744:SF12">
    <property type="entry name" value="ABC TRANSPORTER PERMEASE PROTEIN MG189-RELATED"/>
    <property type="match status" value="1"/>
</dbReference>
<evidence type="ECO:0000256" key="5">
    <source>
        <dbReference type="ARBA" id="ARBA00022989"/>
    </source>
</evidence>
<dbReference type="PROSITE" id="PS50928">
    <property type="entry name" value="ABC_TM1"/>
    <property type="match status" value="1"/>
</dbReference>
<dbReference type="PANTHER" id="PTHR43744">
    <property type="entry name" value="ABC TRANSPORTER PERMEASE PROTEIN MG189-RELATED-RELATED"/>
    <property type="match status" value="1"/>
</dbReference>
<sequence>MGRFLRHALALAVLLAVLLPFLWMAYAAFMPKEAVYSGELFSRVGFSLENVRALAREGFWGRLLFSLGVSSGAVALELFTALFAAYALRAGLGLLPFYLVLMAIPAELLLVPLYGVLKDLSLLETFWALLLPFAASPFVIYLVYQGMRAVPEELLEAAKLDGAGHRVLLFRILLPLVRPTLVAAGVLAFAAHWNLVLYPRVVVSDPGLWTLQTWLTDLQRKYPTDWGLLSAAALLSVLPIALLYLLFERRVVATFEEGLKG</sequence>
<feature type="transmembrane region" description="Helical" evidence="7">
    <location>
        <begin position="226"/>
        <end position="247"/>
    </location>
</feature>
<proteinExistence type="inferred from homology"/>
<keyword evidence="3" id="KW-1003">Cell membrane</keyword>
<feature type="transmembrane region" description="Helical" evidence="7">
    <location>
        <begin position="63"/>
        <end position="88"/>
    </location>
</feature>
<evidence type="ECO:0000313" key="10">
    <source>
        <dbReference type="Proteomes" id="UP000596099"/>
    </source>
</evidence>
<evidence type="ECO:0000256" key="2">
    <source>
        <dbReference type="ARBA" id="ARBA00022448"/>
    </source>
</evidence>
<dbReference type="Gene3D" id="1.10.3720.10">
    <property type="entry name" value="MetI-like"/>
    <property type="match status" value="1"/>
</dbReference>
<evidence type="ECO:0000256" key="6">
    <source>
        <dbReference type="ARBA" id="ARBA00023136"/>
    </source>
</evidence>
<dbReference type="RefSeq" id="WP_011173899.1">
    <property type="nucleotide sequence ID" value="NZ_AP019801.1"/>
</dbReference>
<dbReference type="GO" id="GO:0005886">
    <property type="term" value="C:plasma membrane"/>
    <property type="evidence" value="ECO:0007669"/>
    <property type="project" value="UniProtKB-SubCell"/>
</dbReference>
<dbReference type="AlphaFoldDB" id="A0A7R7YJ46"/>
<feature type="transmembrane region" description="Helical" evidence="7">
    <location>
        <begin position="95"/>
        <end position="114"/>
    </location>
</feature>
<keyword evidence="5 7" id="KW-1133">Transmembrane helix</keyword>
<gene>
    <name evidence="9" type="ORF">TthHB5018_20060</name>
</gene>
<name>A0A7R7YJ46_THETH</name>
<dbReference type="OMA" id="FQRNIMS"/>
<keyword evidence="4 7" id="KW-0812">Transmembrane</keyword>
<evidence type="ECO:0000259" key="8">
    <source>
        <dbReference type="PROSITE" id="PS50928"/>
    </source>
</evidence>
<protein>
    <submittedName>
        <fullName evidence="9">ABC transporter permease</fullName>
    </submittedName>
</protein>
<keyword evidence="6 7" id="KW-0472">Membrane</keyword>
<evidence type="ECO:0000256" key="7">
    <source>
        <dbReference type="RuleBase" id="RU363032"/>
    </source>
</evidence>
<dbReference type="CDD" id="cd06261">
    <property type="entry name" value="TM_PBP2"/>
    <property type="match status" value="1"/>
</dbReference>
<dbReference type="SUPFAM" id="SSF161098">
    <property type="entry name" value="MetI-like"/>
    <property type="match status" value="1"/>
</dbReference>
<dbReference type="Proteomes" id="UP000596099">
    <property type="component" value="Chromosome"/>
</dbReference>
<dbReference type="GO" id="GO:0055085">
    <property type="term" value="P:transmembrane transport"/>
    <property type="evidence" value="ECO:0007669"/>
    <property type="project" value="InterPro"/>
</dbReference>
<feature type="domain" description="ABC transmembrane type-1" evidence="8">
    <location>
        <begin position="63"/>
        <end position="247"/>
    </location>
</feature>
<dbReference type="InterPro" id="IPR000515">
    <property type="entry name" value="MetI-like"/>
</dbReference>
<evidence type="ECO:0000256" key="3">
    <source>
        <dbReference type="ARBA" id="ARBA00022475"/>
    </source>
</evidence>